<evidence type="ECO:0000313" key="1">
    <source>
        <dbReference type="EMBL" id="EWC64240.1"/>
    </source>
</evidence>
<protein>
    <submittedName>
        <fullName evidence="1">Uncharacterized protein</fullName>
    </submittedName>
</protein>
<dbReference type="SUPFAM" id="SSF54637">
    <property type="entry name" value="Thioesterase/thiol ester dehydrase-isomerase"/>
    <property type="match status" value="1"/>
</dbReference>
<dbReference type="RefSeq" id="WP_035278236.1">
    <property type="nucleotide sequence ID" value="NZ_AYXG01000018.1"/>
</dbReference>
<proteinExistence type="predicted"/>
<name>W7ITJ8_9PSEU</name>
<dbReference type="eggNOG" id="COG3777">
    <property type="taxonomic scope" value="Bacteria"/>
</dbReference>
<dbReference type="OrthoDB" id="7183822at2"/>
<dbReference type="EMBL" id="AYXG01000018">
    <property type="protein sequence ID" value="EWC64240.1"/>
    <property type="molecule type" value="Genomic_DNA"/>
</dbReference>
<dbReference type="InterPro" id="IPR052741">
    <property type="entry name" value="Mitochondrial_HTD2"/>
</dbReference>
<dbReference type="InterPro" id="IPR029069">
    <property type="entry name" value="HotDog_dom_sf"/>
</dbReference>
<dbReference type="Gene3D" id="3.10.129.10">
    <property type="entry name" value="Hotdog Thioesterase"/>
    <property type="match status" value="2"/>
</dbReference>
<dbReference type="PANTHER" id="PTHR28152:SF1">
    <property type="entry name" value="HYDROXYACYL-THIOESTER DEHYDRATASE TYPE 2, MITOCHONDRIAL"/>
    <property type="match status" value="1"/>
</dbReference>
<sequence>MGLDQYLDGWRPGVVEVEDGLSGAPSAAFAAALDQPGVKGGALPPLWHWFHFLQWPPGGDLGADGHPLAGHFLPPVPDRRRMIAGGRVSWRAPLQLGRRATRVSALQGVEVKRGRTGEMVFVTVRHEVVQGGVLCLVEEHDVVYRSGDAQRRAFERPDRRVESDSPWQLRLHADSVLLFRMSALTANSHRIHYDESYARDVEGYPGVVVHGPLLALLMAELPRRAGETLASLRYRFKKPVFAGDEVLVTGGPDGGFAVVGAGIHAEAEARFGL</sequence>
<dbReference type="PATRIC" id="fig|909613.9.peg.458"/>
<dbReference type="Proteomes" id="UP000019277">
    <property type="component" value="Unassembled WGS sequence"/>
</dbReference>
<accession>A0A8E2X4N7</accession>
<accession>W7ITJ8</accession>
<keyword evidence="2" id="KW-1185">Reference proteome</keyword>
<dbReference type="PANTHER" id="PTHR28152">
    <property type="entry name" value="HYDROXYACYL-THIOESTER DEHYDRATASE TYPE 2, MITOCHONDRIAL"/>
    <property type="match status" value="1"/>
</dbReference>
<reference evidence="1 2" key="1">
    <citation type="journal article" date="2014" name="Genome Announc.">
        <title>Draft Genome Sequence of the Antitrypanosomally Active Sponge-Associated Bacterium Actinokineospora sp. Strain EG49.</title>
        <authorList>
            <person name="Harjes J."/>
            <person name="Ryu T."/>
            <person name="Abdelmohsen U.R."/>
            <person name="Moitinho-Silva L."/>
            <person name="Horn H."/>
            <person name="Ravasi T."/>
            <person name="Hentschel U."/>
        </authorList>
    </citation>
    <scope>NUCLEOTIDE SEQUENCE [LARGE SCALE GENOMIC DNA]</scope>
    <source>
        <strain evidence="1 2">EG49</strain>
    </source>
</reference>
<dbReference type="STRING" id="909613.UO65_0445"/>
<evidence type="ECO:0000313" key="2">
    <source>
        <dbReference type="Proteomes" id="UP000019277"/>
    </source>
</evidence>
<organism evidence="1 2">
    <name type="scientific">Actinokineospora spheciospongiae</name>
    <dbReference type="NCBI Taxonomy" id="909613"/>
    <lineage>
        <taxon>Bacteria</taxon>
        <taxon>Bacillati</taxon>
        <taxon>Actinomycetota</taxon>
        <taxon>Actinomycetes</taxon>
        <taxon>Pseudonocardiales</taxon>
        <taxon>Pseudonocardiaceae</taxon>
        <taxon>Actinokineospora</taxon>
    </lineage>
</organism>
<dbReference type="GO" id="GO:0019171">
    <property type="term" value="F:(3R)-hydroxyacyl-[acyl-carrier-protein] dehydratase activity"/>
    <property type="evidence" value="ECO:0007669"/>
    <property type="project" value="TreeGrafter"/>
</dbReference>
<gene>
    <name evidence="1" type="ORF">UO65_0445</name>
</gene>
<comment type="caution">
    <text evidence="1">The sequence shown here is derived from an EMBL/GenBank/DDBJ whole genome shotgun (WGS) entry which is preliminary data.</text>
</comment>
<dbReference type="AlphaFoldDB" id="W7ITJ8"/>